<dbReference type="EMBL" id="JADOES010000005">
    <property type="protein sequence ID" value="MBT9314636.1"/>
    <property type="molecule type" value="Genomic_DNA"/>
</dbReference>
<dbReference type="SUPFAM" id="SSF54913">
    <property type="entry name" value="GlnB-like"/>
    <property type="match status" value="1"/>
</dbReference>
<keyword evidence="3" id="KW-1185">Reference proteome</keyword>
<reference evidence="2" key="1">
    <citation type="submission" date="2020-11" db="EMBL/GenBank/DDBJ databases">
        <authorList>
            <person name="Konstantinou D."/>
            <person name="Gkelis S."/>
            <person name="Popin R."/>
            <person name="Fewer D."/>
            <person name="Sivonen K."/>
        </authorList>
    </citation>
    <scope>NUCLEOTIDE SEQUENCE</scope>
    <source>
        <strain evidence="2">TAU-MAC 1115</strain>
    </source>
</reference>
<reference evidence="2" key="2">
    <citation type="journal article" date="2021" name="Mar. Drugs">
        <title>Genome Reduction and Secondary Metabolism of the Marine Sponge-Associated Cyanobacterium Leptothoe.</title>
        <authorList>
            <person name="Konstantinou D."/>
            <person name="Popin R.V."/>
            <person name="Fewer D.P."/>
            <person name="Sivonen K."/>
            <person name="Gkelis S."/>
        </authorList>
    </citation>
    <scope>NUCLEOTIDE SEQUENCE</scope>
    <source>
        <strain evidence="2">TAU-MAC 1115</strain>
    </source>
</reference>
<dbReference type="Proteomes" id="UP000717364">
    <property type="component" value="Unassembled WGS sequence"/>
</dbReference>
<sequence length="107" mass="11815">MASSSQLGLVLVTAASEAEARTIAEHLIDAQLAACVTLNPVQSIYRWQGKTHHDSEYQLIIKTDLLLFEQIAAQVTLHHSYDLPEIIAVPMVESTAGYGQWIREQIG</sequence>
<dbReference type="Pfam" id="PF03091">
    <property type="entry name" value="CutA1"/>
    <property type="match status" value="1"/>
</dbReference>
<dbReference type="Gene3D" id="3.30.70.120">
    <property type="match status" value="1"/>
</dbReference>
<dbReference type="InterPro" id="IPR004323">
    <property type="entry name" value="Ion_tolerance_CutA"/>
</dbReference>
<dbReference type="InterPro" id="IPR015867">
    <property type="entry name" value="N-reg_PII/ATP_PRibTrfase_C"/>
</dbReference>
<accession>A0A947GKW6</accession>
<proteinExistence type="inferred from homology"/>
<dbReference type="GO" id="GO:0010038">
    <property type="term" value="P:response to metal ion"/>
    <property type="evidence" value="ECO:0007669"/>
    <property type="project" value="InterPro"/>
</dbReference>
<comment type="similarity">
    <text evidence="1">Belongs to the CutA family.</text>
</comment>
<protein>
    <submittedName>
        <fullName evidence="2">Divalent-cation tolerance protein CutA</fullName>
    </submittedName>
</protein>
<evidence type="ECO:0000313" key="3">
    <source>
        <dbReference type="Proteomes" id="UP000717364"/>
    </source>
</evidence>
<dbReference type="InterPro" id="IPR011322">
    <property type="entry name" value="N-reg_PII-like_a/b"/>
</dbReference>
<evidence type="ECO:0000256" key="1">
    <source>
        <dbReference type="ARBA" id="ARBA00010169"/>
    </source>
</evidence>
<comment type="caution">
    <text evidence="2">The sequence shown here is derived from an EMBL/GenBank/DDBJ whole genome shotgun (WGS) entry which is preliminary data.</text>
</comment>
<dbReference type="GO" id="GO:0005507">
    <property type="term" value="F:copper ion binding"/>
    <property type="evidence" value="ECO:0007669"/>
    <property type="project" value="TreeGrafter"/>
</dbReference>
<organism evidence="2 3">
    <name type="scientific">Leptothoe spongobia TAU-MAC 1115</name>
    <dbReference type="NCBI Taxonomy" id="1967444"/>
    <lineage>
        <taxon>Bacteria</taxon>
        <taxon>Bacillati</taxon>
        <taxon>Cyanobacteriota</taxon>
        <taxon>Cyanophyceae</taxon>
        <taxon>Nodosilineales</taxon>
        <taxon>Cymatolegaceae</taxon>
        <taxon>Leptothoe</taxon>
        <taxon>Leptothoe spongobia</taxon>
    </lineage>
</organism>
<gene>
    <name evidence="2" type="ORF">IXB50_04275</name>
</gene>
<evidence type="ECO:0000313" key="2">
    <source>
        <dbReference type="EMBL" id="MBT9314636.1"/>
    </source>
</evidence>
<name>A0A947GKW6_9CYAN</name>
<dbReference type="PANTHER" id="PTHR23419:SF8">
    <property type="entry name" value="FI09726P"/>
    <property type="match status" value="1"/>
</dbReference>
<dbReference type="RefSeq" id="WP_215607705.1">
    <property type="nucleotide sequence ID" value="NZ_JADOES010000005.1"/>
</dbReference>
<dbReference type="AlphaFoldDB" id="A0A947GKW6"/>
<dbReference type="PANTHER" id="PTHR23419">
    <property type="entry name" value="DIVALENT CATION TOLERANCE CUTA-RELATED"/>
    <property type="match status" value="1"/>
</dbReference>